<reference evidence="1" key="1">
    <citation type="submission" date="2015-12" db="EMBL/GenBank/DDBJ databases">
        <title>Update maize B73 reference genome by single molecule sequencing technologies.</title>
        <authorList>
            <consortium name="Maize Genome Sequencing Project"/>
            <person name="Ware D."/>
        </authorList>
    </citation>
    <scope>NUCLEOTIDE SEQUENCE [LARGE SCALE GENOMIC DNA]</scope>
    <source>
        <tissue evidence="1">Seedling</tissue>
    </source>
</reference>
<dbReference type="IntAct" id="A0A1D6KWW6">
    <property type="interactions" value="1"/>
</dbReference>
<gene>
    <name evidence="1" type="ORF">ZEAMMB73_Zm00001d033201</name>
</gene>
<proteinExistence type="predicted"/>
<sequence length="144" mass="15612">MGWDGVVQRHEYKGDRTRASGTSLPLPLSSAKVDSSLQAPAELFPVAMAKPPLQTATIILLVLLVAASCLHTVDAAALGFSWGKCCVRCARTTTRRAREACMSSCGLKCEFCKCGPAMPPRDIHDCPCYRNMLTASPKKRPKYP</sequence>
<evidence type="ECO:0000313" key="1">
    <source>
        <dbReference type="EMBL" id="ONM06956.1"/>
    </source>
</evidence>
<dbReference type="AlphaFoldDB" id="A0A1D6KWW6"/>
<dbReference type="SMR" id="A0A1D6KWW6"/>
<accession>A0A1D6KWW6</accession>
<protein>
    <submittedName>
        <fullName evidence="1">Uncharacterized protein</fullName>
    </submittedName>
</protein>
<dbReference type="PaxDb" id="4577-GRMZM2G026098_P01"/>
<dbReference type="EMBL" id="CM007647">
    <property type="protein sequence ID" value="ONM06956.1"/>
    <property type="molecule type" value="Genomic_DNA"/>
</dbReference>
<dbReference type="InParanoid" id="A0A1D6KWW6"/>
<organism evidence="1">
    <name type="scientific">Zea mays</name>
    <name type="common">Maize</name>
    <dbReference type="NCBI Taxonomy" id="4577"/>
    <lineage>
        <taxon>Eukaryota</taxon>
        <taxon>Viridiplantae</taxon>
        <taxon>Streptophyta</taxon>
        <taxon>Embryophyta</taxon>
        <taxon>Tracheophyta</taxon>
        <taxon>Spermatophyta</taxon>
        <taxon>Magnoliopsida</taxon>
        <taxon>Liliopsida</taxon>
        <taxon>Poales</taxon>
        <taxon>Poaceae</taxon>
        <taxon>PACMAD clade</taxon>
        <taxon>Panicoideae</taxon>
        <taxon>Andropogonodae</taxon>
        <taxon>Andropogoneae</taxon>
        <taxon>Tripsacinae</taxon>
        <taxon>Zea</taxon>
    </lineage>
</organism>
<dbReference type="ExpressionAtlas" id="A0A1D6KWW6">
    <property type="expression patterns" value="baseline"/>
</dbReference>
<name>A0A1D6KWW6_MAIZE</name>